<sequence length="42" mass="4386">MDSAFPTRNGLCLSLVSGGFGAADERGGMARGRGTSARRRSR</sequence>
<proteinExistence type="predicted"/>
<dbReference type="KEGG" id="mxa:MXAN_2131"/>
<dbReference type="HOGENOM" id="CLU_3254457_0_0_7"/>
<protein>
    <submittedName>
        <fullName evidence="2">Uncharacterized protein</fullName>
    </submittedName>
</protein>
<dbReference type="EMBL" id="CP000113">
    <property type="protein sequence ID" value="ABF92958.1"/>
    <property type="molecule type" value="Genomic_DNA"/>
</dbReference>
<evidence type="ECO:0000256" key="1">
    <source>
        <dbReference type="SAM" id="MobiDB-lite"/>
    </source>
</evidence>
<evidence type="ECO:0000313" key="3">
    <source>
        <dbReference type="Proteomes" id="UP000002402"/>
    </source>
</evidence>
<evidence type="ECO:0000313" key="2">
    <source>
        <dbReference type="EMBL" id="ABF92958.1"/>
    </source>
</evidence>
<feature type="region of interest" description="Disordered" evidence="1">
    <location>
        <begin position="22"/>
        <end position="42"/>
    </location>
</feature>
<dbReference type="Proteomes" id="UP000002402">
    <property type="component" value="Chromosome"/>
</dbReference>
<accession>Q1DAG8</accession>
<reference evidence="2 3" key="1">
    <citation type="journal article" date="2006" name="Proc. Natl. Acad. Sci. U.S.A.">
        <title>Evolution of sensory complexity recorded in a myxobacterial genome.</title>
        <authorList>
            <person name="Goldman B.S."/>
            <person name="Nierman W.C."/>
            <person name="Kaiser D."/>
            <person name="Slater S.C."/>
            <person name="Durkin A.S."/>
            <person name="Eisen J.A."/>
            <person name="Ronning C.M."/>
            <person name="Barbazuk W.B."/>
            <person name="Blanchard M."/>
            <person name="Field C."/>
            <person name="Halling C."/>
            <person name="Hinkle G."/>
            <person name="Iartchuk O."/>
            <person name="Kim H.S."/>
            <person name="Mackenzie C."/>
            <person name="Madupu R."/>
            <person name="Miller N."/>
            <person name="Shvartsbeyn A."/>
            <person name="Sullivan S.A."/>
            <person name="Vaudin M."/>
            <person name="Wiegand R."/>
            <person name="Kaplan H.B."/>
        </authorList>
    </citation>
    <scope>NUCLEOTIDE SEQUENCE [LARGE SCALE GENOMIC DNA]</scope>
    <source>
        <strain evidence="3">DK1622</strain>
    </source>
</reference>
<dbReference type="AlphaFoldDB" id="Q1DAG8"/>
<organism evidence="2 3">
    <name type="scientific">Myxococcus xanthus (strain DK1622)</name>
    <dbReference type="NCBI Taxonomy" id="246197"/>
    <lineage>
        <taxon>Bacteria</taxon>
        <taxon>Pseudomonadati</taxon>
        <taxon>Myxococcota</taxon>
        <taxon>Myxococcia</taxon>
        <taxon>Myxococcales</taxon>
        <taxon>Cystobacterineae</taxon>
        <taxon>Myxococcaceae</taxon>
        <taxon>Myxococcus</taxon>
    </lineage>
</organism>
<keyword evidence="3" id="KW-1185">Reference proteome</keyword>
<dbReference type="EnsemblBacteria" id="ABF92958">
    <property type="protein sequence ID" value="ABF92958"/>
    <property type="gene ID" value="MXAN_2131"/>
</dbReference>
<name>Q1DAG8_MYXXD</name>
<gene>
    <name evidence="2" type="ordered locus">MXAN_2131</name>
</gene>